<dbReference type="Gene3D" id="1.25.10.10">
    <property type="entry name" value="Leucine-rich Repeat Variant"/>
    <property type="match status" value="1"/>
</dbReference>
<dbReference type="InterPro" id="IPR033712">
    <property type="entry name" value="Pumilio_RNA-bd"/>
</dbReference>
<keyword evidence="3" id="KW-0690">Ribosome biogenesis</keyword>
<evidence type="ECO:0000256" key="4">
    <source>
        <dbReference type="ARBA" id="ARBA00022552"/>
    </source>
</evidence>
<evidence type="ECO:0000313" key="14">
    <source>
        <dbReference type="Proteomes" id="UP001201262"/>
    </source>
</evidence>
<dbReference type="Pfam" id="PF00806">
    <property type="entry name" value="PUF"/>
    <property type="match status" value="8"/>
</dbReference>
<dbReference type="SMART" id="SM00025">
    <property type="entry name" value="Pumilio"/>
    <property type="match status" value="8"/>
</dbReference>
<dbReference type="GO" id="GO:0003730">
    <property type="term" value="F:mRNA 3'-UTR binding"/>
    <property type="evidence" value="ECO:0007669"/>
    <property type="project" value="TreeGrafter"/>
</dbReference>
<feature type="region of interest" description="Disordered" evidence="11">
    <location>
        <begin position="272"/>
        <end position="293"/>
    </location>
</feature>
<feature type="repeat" description="Pumilio" evidence="10">
    <location>
        <begin position="591"/>
        <end position="626"/>
    </location>
</feature>
<keyword evidence="5" id="KW-0677">Repeat</keyword>
<evidence type="ECO:0000256" key="11">
    <source>
        <dbReference type="SAM" id="MobiDB-lite"/>
    </source>
</evidence>
<evidence type="ECO:0000259" key="12">
    <source>
        <dbReference type="PROSITE" id="PS50303"/>
    </source>
</evidence>
<dbReference type="GeneID" id="70240130"/>
<dbReference type="PROSITE" id="PS50303">
    <property type="entry name" value="PUM_HD"/>
    <property type="match status" value="1"/>
</dbReference>
<evidence type="ECO:0000313" key="13">
    <source>
        <dbReference type="EMBL" id="KAH8695086.1"/>
    </source>
</evidence>
<dbReference type="EMBL" id="JAJTJA010000008">
    <property type="protein sequence ID" value="KAH8695086.1"/>
    <property type="molecule type" value="Genomic_DNA"/>
</dbReference>
<evidence type="ECO:0000256" key="3">
    <source>
        <dbReference type="ARBA" id="ARBA00022517"/>
    </source>
</evidence>
<dbReference type="AlphaFoldDB" id="A0AAD4KMD9"/>
<feature type="repeat" description="Pumilio" evidence="10">
    <location>
        <begin position="519"/>
        <end position="554"/>
    </location>
</feature>
<dbReference type="InterPro" id="IPR011989">
    <property type="entry name" value="ARM-like"/>
</dbReference>
<evidence type="ECO:0000256" key="6">
    <source>
        <dbReference type="ARBA" id="ARBA00022884"/>
    </source>
</evidence>
<protein>
    <recommendedName>
        <fullName evidence="9">Pumilio homology domain family member 3</fullName>
    </recommendedName>
</protein>
<keyword evidence="6" id="KW-0694">RNA-binding</keyword>
<dbReference type="GO" id="GO:0006364">
    <property type="term" value="P:rRNA processing"/>
    <property type="evidence" value="ECO:0007669"/>
    <property type="project" value="UniProtKB-KW"/>
</dbReference>
<name>A0AAD4KMD9_9EURO</name>
<dbReference type="PANTHER" id="PTHR12537:SF12">
    <property type="entry name" value="MATERNAL PROTEIN PUMILIO"/>
    <property type="match status" value="1"/>
</dbReference>
<feature type="domain" description="PUM-HD" evidence="12">
    <location>
        <begin position="497"/>
        <end position="839"/>
    </location>
</feature>
<feature type="repeat" description="Pumilio" evidence="10">
    <location>
        <begin position="778"/>
        <end position="813"/>
    </location>
</feature>
<feature type="compositionally biased region" description="Polar residues" evidence="11">
    <location>
        <begin position="1"/>
        <end position="39"/>
    </location>
</feature>
<dbReference type="PROSITE" id="PS50302">
    <property type="entry name" value="PUM"/>
    <property type="match status" value="8"/>
</dbReference>
<dbReference type="SUPFAM" id="SSF48371">
    <property type="entry name" value="ARM repeat"/>
    <property type="match status" value="1"/>
</dbReference>
<sequence>MASAMATNGSGVHNNTRTTRMDSSSNINNDRARSVNTAGMGNGFPSSKDRWANIWSSGKNIGTTFNPETGPEGTVNRENAFQGKTGSGSLLATSESDGWAGRHSIPWNTTTSASTLGSNSMTTSPVESRAGDRNASTRAEVGDTSSYFTLPRSSAIGQTQPGSVSKGYLSSAAENYTSPTEALSFANFGNFRNDDPAGHRQLNSFSANPANGGFQRKASVVSNVSNARDSQDVIGSMTMSPFSHVASESISAGSTHTGNQNAYSHIGQNSISMASRPSHSSHPSYPSEPHALDSRFTTGQIDISTGLNRLQLNDNQSLGGYSNSRRPSYMHQGPIDVSANRINSQFSSDEANYQGVATYSADMTAEFPLSYQHIPRLGERESSPTADYSRAVNSPFYPTVATPILRPSSSHRVTGQASEGQPAILDRKLRGLQQEQDFNQVAGASLQRVSFPSNYELSGYSANRLNAFPPYLQMSFGGLPAMGQRVSHRDPDPSQVVRSAVLEEFRTHNKSNKRYELKDIYNHIVEFSGDQHGSRFIQQKLESANSDEKDQVFREIQPNCLQLMTDVFGNYVVQKLFEHGNQSQKKILANLMKGHVLTLSMQMYGCRVVQKALEHILTDQQASMVKELENYVLKCVRDQNGNHVIQKAIERVPSEHIRFIISAFQGQVAKLASHPYGCRVIQRMLEHCETPDRESILAELHICTESLIPDQFGNYVIQHVIENGDEKDRSRMISAVVKNIHNFSKHKFASNVVEKSIEFGEDTQRREIIRLLTAHNDRGESPLLGLMRDQYGNYVIQKVLGQVKGDEREMIIEEIKPLLGQLKKFSYGKQIIAIEKLIVDPNAPMVSSNSSNTPPASHKNSPQPSRRSLTDIKSPVGGVAPPTPPPTDTQSLHGGSATDGSVDGPVESSNGLAGTSVAAIPESTVTHQPGADM</sequence>
<comment type="function">
    <text evidence="7">RNA-binding nucleolar protein required for pre-rRNA processing. Involved in production of 18S rRNA and assembly of small ribosomal subunit.</text>
</comment>
<feature type="compositionally biased region" description="Polar residues" evidence="11">
    <location>
        <begin position="54"/>
        <end position="67"/>
    </location>
</feature>
<feature type="repeat" description="Pumilio" evidence="10">
    <location>
        <begin position="555"/>
        <end position="590"/>
    </location>
</feature>
<feature type="compositionally biased region" description="Low complexity" evidence="11">
    <location>
        <begin position="272"/>
        <end position="289"/>
    </location>
</feature>
<evidence type="ECO:0000256" key="8">
    <source>
        <dbReference type="ARBA" id="ARBA00060736"/>
    </source>
</evidence>
<feature type="repeat" description="Pumilio" evidence="10">
    <location>
        <begin position="699"/>
        <end position="734"/>
    </location>
</feature>
<evidence type="ECO:0000256" key="5">
    <source>
        <dbReference type="ARBA" id="ARBA00022737"/>
    </source>
</evidence>
<feature type="repeat" description="Pumilio" evidence="10">
    <location>
        <begin position="663"/>
        <end position="698"/>
    </location>
</feature>
<dbReference type="Proteomes" id="UP001201262">
    <property type="component" value="Unassembled WGS sequence"/>
</dbReference>
<dbReference type="CDD" id="cd07920">
    <property type="entry name" value="Pumilio"/>
    <property type="match status" value="1"/>
</dbReference>
<comment type="subcellular location">
    <subcellularLocation>
        <location evidence="1">Cytoplasm</location>
    </subcellularLocation>
</comment>
<evidence type="ECO:0000256" key="7">
    <source>
        <dbReference type="ARBA" id="ARBA00024893"/>
    </source>
</evidence>
<dbReference type="InterPro" id="IPR016024">
    <property type="entry name" value="ARM-type_fold"/>
</dbReference>
<dbReference type="GO" id="GO:0005737">
    <property type="term" value="C:cytoplasm"/>
    <property type="evidence" value="ECO:0007669"/>
    <property type="project" value="UniProtKB-SubCell"/>
</dbReference>
<feature type="compositionally biased region" description="Polar residues" evidence="11">
    <location>
        <begin position="76"/>
        <end position="96"/>
    </location>
</feature>
<dbReference type="InterPro" id="IPR033133">
    <property type="entry name" value="PUM-HD"/>
</dbReference>
<feature type="repeat" description="Pumilio" evidence="10">
    <location>
        <begin position="735"/>
        <end position="770"/>
    </location>
</feature>
<feature type="region of interest" description="Disordered" evidence="11">
    <location>
        <begin position="845"/>
        <end position="933"/>
    </location>
</feature>
<dbReference type="GO" id="GO:0000288">
    <property type="term" value="P:nuclear-transcribed mRNA catabolic process, deadenylation-dependent decay"/>
    <property type="evidence" value="ECO:0007669"/>
    <property type="project" value="TreeGrafter"/>
</dbReference>
<evidence type="ECO:0000256" key="9">
    <source>
        <dbReference type="ARBA" id="ARBA00081811"/>
    </source>
</evidence>
<dbReference type="PANTHER" id="PTHR12537">
    <property type="entry name" value="RNA BINDING PROTEIN PUMILIO-RELATED"/>
    <property type="match status" value="1"/>
</dbReference>
<proteinExistence type="inferred from homology"/>
<evidence type="ECO:0000256" key="10">
    <source>
        <dbReference type="PROSITE-ProRule" id="PRU00317"/>
    </source>
</evidence>
<keyword evidence="14" id="KW-1185">Reference proteome</keyword>
<keyword evidence="4" id="KW-0698">rRNA processing</keyword>
<feature type="compositionally biased region" description="Polar residues" evidence="11">
    <location>
        <begin position="106"/>
        <end position="126"/>
    </location>
</feature>
<evidence type="ECO:0000256" key="2">
    <source>
        <dbReference type="ARBA" id="ARBA00022490"/>
    </source>
</evidence>
<organism evidence="13 14">
    <name type="scientific">Talaromyces proteolyticus</name>
    <dbReference type="NCBI Taxonomy" id="1131652"/>
    <lineage>
        <taxon>Eukaryota</taxon>
        <taxon>Fungi</taxon>
        <taxon>Dikarya</taxon>
        <taxon>Ascomycota</taxon>
        <taxon>Pezizomycotina</taxon>
        <taxon>Eurotiomycetes</taxon>
        <taxon>Eurotiomycetidae</taxon>
        <taxon>Eurotiales</taxon>
        <taxon>Trichocomaceae</taxon>
        <taxon>Talaromyces</taxon>
        <taxon>Talaromyces sect. Bacilispori</taxon>
    </lineage>
</organism>
<accession>A0AAD4KMD9</accession>
<dbReference type="InterPro" id="IPR001313">
    <property type="entry name" value="Pumilio_RNA-bd_rpt"/>
</dbReference>
<feature type="region of interest" description="Disordered" evidence="11">
    <location>
        <begin position="1"/>
        <end position="146"/>
    </location>
</feature>
<comment type="caution">
    <text evidence="13">The sequence shown here is derived from an EMBL/GenBank/DDBJ whole genome shotgun (WGS) entry which is preliminary data.</text>
</comment>
<gene>
    <name evidence="13" type="ORF">BGW36DRAFT_197068</name>
</gene>
<feature type="compositionally biased region" description="Polar residues" evidence="11">
    <location>
        <begin position="845"/>
        <end position="867"/>
    </location>
</feature>
<reference evidence="13" key="1">
    <citation type="submission" date="2021-12" db="EMBL/GenBank/DDBJ databases">
        <title>Convergent genome expansion in fungi linked to evolution of root-endophyte symbiosis.</title>
        <authorList>
            <consortium name="DOE Joint Genome Institute"/>
            <person name="Ke Y.-H."/>
            <person name="Bonito G."/>
            <person name="Liao H.-L."/>
            <person name="Looney B."/>
            <person name="Rojas-Flechas A."/>
            <person name="Nash J."/>
            <person name="Hameed K."/>
            <person name="Schadt C."/>
            <person name="Martin F."/>
            <person name="Crous P.W."/>
            <person name="Miettinen O."/>
            <person name="Magnuson J.K."/>
            <person name="Labbe J."/>
            <person name="Jacobson D."/>
            <person name="Doktycz M.J."/>
            <person name="Veneault-Fourrey C."/>
            <person name="Kuo A."/>
            <person name="Mondo S."/>
            <person name="Calhoun S."/>
            <person name="Riley R."/>
            <person name="Ohm R."/>
            <person name="LaButti K."/>
            <person name="Andreopoulos B."/>
            <person name="Pangilinan J."/>
            <person name="Nolan M."/>
            <person name="Tritt A."/>
            <person name="Clum A."/>
            <person name="Lipzen A."/>
            <person name="Daum C."/>
            <person name="Barry K."/>
            <person name="Grigoriev I.V."/>
            <person name="Vilgalys R."/>
        </authorList>
    </citation>
    <scope>NUCLEOTIDE SEQUENCE</scope>
    <source>
        <strain evidence="13">PMI_201</strain>
    </source>
</reference>
<dbReference type="FunFam" id="1.25.10.10:FF:000004">
    <property type="entry name" value="Pumilio homolog 1 isoform 2"/>
    <property type="match status" value="1"/>
</dbReference>
<dbReference type="RefSeq" id="XP_046070228.1">
    <property type="nucleotide sequence ID" value="XM_046209843.1"/>
</dbReference>
<comment type="similarity">
    <text evidence="8">Belongs to the PUF3 family.</text>
</comment>
<keyword evidence="2" id="KW-0963">Cytoplasm</keyword>
<evidence type="ECO:0000256" key="1">
    <source>
        <dbReference type="ARBA" id="ARBA00004496"/>
    </source>
</evidence>
<feature type="repeat" description="Pumilio" evidence="10">
    <location>
        <begin position="627"/>
        <end position="662"/>
    </location>
</feature>